<feature type="domain" description="BTB" evidence="2">
    <location>
        <begin position="85"/>
        <end position="160"/>
    </location>
</feature>
<reference evidence="3 4" key="1">
    <citation type="journal article" date="2010" name="Nat. Biotechnol.">
        <title>Genome sequence of the model mushroom Schizophyllum commune.</title>
        <authorList>
            <person name="Ohm R.A."/>
            <person name="de Jong J.F."/>
            <person name="Lugones L.G."/>
            <person name="Aerts A."/>
            <person name="Kothe E."/>
            <person name="Stajich J.E."/>
            <person name="de Vries R.P."/>
            <person name="Record E."/>
            <person name="Levasseur A."/>
            <person name="Baker S.E."/>
            <person name="Bartholomew K.A."/>
            <person name="Coutinho P.M."/>
            <person name="Erdmann S."/>
            <person name="Fowler T.J."/>
            <person name="Gathman A.C."/>
            <person name="Lombard V."/>
            <person name="Henrissat B."/>
            <person name="Knabe N."/>
            <person name="Kuees U."/>
            <person name="Lilly W.W."/>
            <person name="Lindquist E."/>
            <person name="Lucas S."/>
            <person name="Magnuson J.K."/>
            <person name="Piumi F."/>
            <person name="Raudaskoski M."/>
            <person name="Salamov A."/>
            <person name="Schmutz J."/>
            <person name="Schwarze F.W.M.R."/>
            <person name="vanKuyk P.A."/>
            <person name="Horton J.S."/>
            <person name="Grigoriev I.V."/>
            <person name="Woesten H.A.B."/>
        </authorList>
    </citation>
    <scope>NUCLEOTIDE SEQUENCE [LARGE SCALE GENOMIC DNA]</scope>
    <source>
        <strain evidence="4">H4-8 / FGSC 9210</strain>
    </source>
</reference>
<feature type="compositionally biased region" description="Basic and acidic residues" evidence="1">
    <location>
        <begin position="12"/>
        <end position="30"/>
    </location>
</feature>
<dbReference type="RefSeq" id="XP_003034641.1">
    <property type="nucleotide sequence ID" value="XM_003034595.1"/>
</dbReference>
<dbReference type="InParanoid" id="D8PXV0"/>
<dbReference type="EMBL" id="GL377304">
    <property type="protein sequence ID" value="EFI99738.1"/>
    <property type="molecule type" value="Genomic_DNA"/>
</dbReference>
<sequence length="444" mass="49734">MDHSPKKRKRTASSDDTEKRASSSKMRLEDVGSDDSEGAEYFMPNDHLTRSPSARPPRRDETYYLEDGSCIVLVDNVLFNVCAKSAVAFILANETIILQVHRSILSKDGSLFATMLSLPQGQVVVEGCSDEHPIVLMDDAAQEFRHFLRALYALPHELGEITSDVNVLIDIARISNKYAFKSLETWALDATHDYVTRKPSPILSSLPAPNKYRLTTADVVVDSDSEEGDTEADAENARSTALLSRLIRTAHMCQHDRLLESMIALMKPLMVGSLQYAHLAMRLADELDIRALRGCAYLEVMHKTPLVPLPMTPATTRPPLPLAPTQRLRLLAGYYRLTRTWETLRGAAPHFDHASACGATWHQPGCTQSFNEFWREKTRGDGVLALGMADVIGRLKQIQRDFDRWGTAAYMHHDCRMAARRSIVDAVKKVEEALPDYFSDGFMD</sequence>
<accession>D8PXV0</accession>
<evidence type="ECO:0000313" key="3">
    <source>
        <dbReference type="EMBL" id="EFI99738.1"/>
    </source>
</evidence>
<dbReference type="GeneID" id="9585990"/>
<evidence type="ECO:0000259" key="2">
    <source>
        <dbReference type="PROSITE" id="PS50097"/>
    </source>
</evidence>
<organism evidence="4">
    <name type="scientific">Schizophyllum commune (strain H4-8 / FGSC 9210)</name>
    <name type="common">Split gill fungus</name>
    <dbReference type="NCBI Taxonomy" id="578458"/>
    <lineage>
        <taxon>Eukaryota</taxon>
        <taxon>Fungi</taxon>
        <taxon>Dikarya</taxon>
        <taxon>Basidiomycota</taxon>
        <taxon>Agaricomycotina</taxon>
        <taxon>Agaricomycetes</taxon>
        <taxon>Agaricomycetidae</taxon>
        <taxon>Agaricales</taxon>
        <taxon>Schizophyllaceae</taxon>
        <taxon>Schizophyllum</taxon>
    </lineage>
</organism>
<dbReference type="InterPro" id="IPR000210">
    <property type="entry name" value="BTB/POZ_dom"/>
</dbReference>
<dbReference type="PROSITE" id="PS50097">
    <property type="entry name" value="BTB"/>
    <property type="match status" value="1"/>
</dbReference>
<name>D8PXV0_SCHCM</name>
<dbReference type="OMA" id="SWVEFWK"/>
<dbReference type="KEGG" id="scm:SCHCO_02493709"/>
<evidence type="ECO:0000256" key="1">
    <source>
        <dbReference type="SAM" id="MobiDB-lite"/>
    </source>
</evidence>
<protein>
    <recommendedName>
        <fullName evidence="2">BTB domain-containing protein</fullName>
    </recommendedName>
</protein>
<dbReference type="VEuPathDB" id="FungiDB:SCHCODRAFT_02493709"/>
<dbReference type="AlphaFoldDB" id="D8PXV0"/>
<proteinExistence type="predicted"/>
<dbReference type="Gene3D" id="3.30.710.10">
    <property type="entry name" value="Potassium Channel Kv1.1, Chain A"/>
    <property type="match status" value="1"/>
</dbReference>
<gene>
    <name evidence="3" type="ORF">SCHCODRAFT_107307</name>
</gene>
<feature type="region of interest" description="Disordered" evidence="1">
    <location>
        <begin position="1"/>
        <end position="60"/>
    </location>
</feature>
<feature type="compositionally biased region" description="Basic residues" evidence="1">
    <location>
        <begin position="1"/>
        <end position="11"/>
    </location>
</feature>
<dbReference type="HOGENOM" id="CLU_040061_1_0_1"/>
<keyword evidence="4" id="KW-1185">Reference proteome</keyword>
<feature type="non-terminal residue" evidence="3">
    <location>
        <position position="444"/>
    </location>
</feature>
<dbReference type="OrthoDB" id="8117402at2759"/>
<dbReference type="InterPro" id="IPR011333">
    <property type="entry name" value="SKP1/BTB/POZ_sf"/>
</dbReference>
<dbReference type="eggNOG" id="ENOG502SKPZ">
    <property type="taxonomic scope" value="Eukaryota"/>
</dbReference>
<evidence type="ECO:0000313" key="4">
    <source>
        <dbReference type="Proteomes" id="UP000007431"/>
    </source>
</evidence>
<dbReference type="Proteomes" id="UP000007431">
    <property type="component" value="Unassembled WGS sequence"/>
</dbReference>